<name>A0ABP1HA34_9EUKA</name>
<dbReference type="Proteomes" id="UP001642409">
    <property type="component" value="Unassembled WGS sequence"/>
</dbReference>
<accession>A0ABP1HA34</accession>
<dbReference type="PANTHER" id="PTHR15665">
    <property type="entry name" value="ASTEROID PROTEIN"/>
    <property type="match status" value="1"/>
</dbReference>
<keyword evidence="3" id="KW-1185">Reference proteome</keyword>
<dbReference type="SUPFAM" id="SSF88723">
    <property type="entry name" value="PIN domain-like"/>
    <property type="match status" value="1"/>
</dbReference>
<dbReference type="Gene3D" id="3.40.50.1010">
    <property type="entry name" value="5'-nuclease"/>
    <property type="match status" value="1"/>
</dbReference>
<gene>
    <name evidence="2" type="ORF">HINF_LOCUS9897</name>
</gene>
<dbReference type="InterPro" id="IPR026832">
    <property type="entry name" value="Asteroid"/>
</dbReference>
<evidence type="ECO:0000313" key="3">
    <source>
        <dbReference type="Proteomes" id="UP001642409"/>
    </source>
</evidence>
<protein>
    <submittedName>
        <fullName evidence="2">Uncharacterized protein</fullName>
    </submittedName>
</protein>
<dbReference type="InterPro" id="IPR029060">
    <property type="entry name" value="PIN-like_dom_sf"/>
</dbReference>
<evidence type="ECO:0000256" key="1">
    <source>
        <dbReference type="ARBA" id="ARBA00007398"/>
    </source>
</evidence>
<proteinExistence type="inferred from homology"/>
<dbReference type="EMBL" id="CAXDID020000021">
    <property type="protein sequence ID" value="CAL5987447.1"/>
    <property type="molecule type" value="Genomic_DNA"/>
</dbReference>
<sequence length="704" mass="80115">MPIKFLQLFVKRNGNLFIRGPLSKRSEIAIDGDALLYYLYIQSQNFSYGGDTERLCQAARHFFSGLDRFEIRPVVFLPITPAETDSVKNQQKMQIFSELVSQLTADPCAQINRAARGFRFTPLYRNAFVSVLKDLKVSFMCTSGDVAPYVAHYAKENNVPVMGYDSVYLGYECQFCFIESLCFEDEPNKSKQELRDEVTCLKANSQNIAEFLQLTLPQLQTVMRLLPNEFVSEFNELRSTYDVAGNSKDPKDNMIFGLSEFVRTNWNNDENAMLKTLIEKQTQCFESQNAKKETHKNELIVKLTELAKQKAELMSKEKNEFVEKALLDNEKAVTKVNEEKNSILMSQTFNKDLAVAQFKESKKLFEMKPKETAIQEFKNMPKWIGSFFKFGKLPIYVYQAAAEGVCSFQPFIEEVAAPAASQIGQELRTKIYSILGLQQVKEIQREGETMKEHVLKVEKSKIDLAASVKLTVEQRQAIVLELVLGDKLAKEVMKIEDQQTQLIASALLFLVKHVKNITAEQLAAIITGTLFPHKDAFVSKQLAANQIPRDMGMMTIISQYQNILEPIMALNNLFGQPIQANYESIINCPQILVQYQQEIEKDSAMRSFPSVFTKNDIPDDFVNYSKRQKTSQKLSRQEMQIAEQIASIAVANLVIVNSKIDYSDYLSTIEEDAATLEWEEKQAKKTKAGDFKLGKGNKFGAFEE</sequence>
<organism evidence="2 3">
    <name type="scientific">Hexamita inflata</name>
    <dbReference type="NCBI Taxonomy" id="28002"/>
    <lineage>
        <taxon>Eukaryota</taxon>
        <taxon>Metamonada</taxon>
        <taxon>Diplomonadida</taxon>
        <taxon>Hexamitidae</taxon>
        <taxon>Hexamitinae</taxon>
        <taxon>Hexamita</taxon>
    </lineage>
</organism>
<evidence type="ECO:0000313" key="2">
    <source>
        <dbReference type="EMBL" id="CAL5987447.1"/>
    </source>
</evidence>
<comment type="caution">
    <text evidence="2">The sequence shown here is derived from an EMBL/GenBank/DDBJ whole genome shotgun (WGS) entry which is preliminary data.</text>
</comment>
<dbReference type="PANTHER" id="PTHR15665:SF1">
    <property type="entry name" value="PROTEIN ASTEROID HOMOLOG 1"/>
    <property type="match status" value="1"/>
</dbReference>
<comment type="similarity">
    <text evidence="1">Belongs to the asteroid family.</text>
</comment>
<reference evidence="2 3" key="1">
    <citation type="submission" date="2024-07" db="EMBL/GenBank/DDBJ databases">
        <authorList>
            <person name="Akdeniz Z."/>
        </authorList>
    </citation>
    <scope>NUCLEOTIDE SEQUENCE [LARGE SCALE GENOMIC DNA]</scope>
</reference>